<dbReference type="InterPro" id="IPR013879">
    <property type="entry name" value="DUF1761"/>
</dbReference>
<evidence type="ECO:0000256" key="1">
    <source>
        <dbReference type="SAM" id="Phobius"/>
    </source>
</evidence>
<dbReference type="EMBL" id="CP014796">
    <property type="protein sequence ID" value="APX24650.1"/>
    <property type="molecule type" value="Genomic_DNA"/>
</dbReference>
<keyword evidence="1" id="KW-0812">Transmembrane</keyword>
<proteinExistence type="predicted"/>
<feature type="transmembrane region" description="Helical" evidence="1">
    <location>
        <begin position="30"/>
        <end position="49"/>
    </location>
</feature>
<dbReference type="Pfam" id="PF08570">
    <property type="entry name" value="DUF1761"/>
    <property type="match status" value="1"/>
</dbReference>
<organism evidence="2 3">
    <name type="scientific">Salipiger profundus</name>
    <dbReference type="NCBI Taxonomy" id="1229727"/>
    <lineage>
        <taxon>Bacteria</taxon>
        <taxon>Pseudomonadati</taxon>
        <taxon>Pseudomonadota</taxon>
        <taxon>Alphaproteobacteria</taxon>
        <taxon>Rhodobacterales</taxon>
        <taxon>Roseobacteraceae</taxon>
        <taxon>Salipiger</taxon>
    </lineage>
</organism>
<keyword evidence="1" id="KW-0472">Membrane</keyword>
<dbReference type="AlphaFoldDB" id="A0A1U7D9A9"/>
<keyword evidence="1" id="KW-1133">Transmembrane helix</keyword>
<name>A0A1U7D9A9_9RHOB</name>
<keyword evidence="3" id="KW-1185">Reference proteome</keyword>
<accession>A0A1U7D9A9</accession>
<gene>
    <name evidence="2" type="ORF">Ga0080559_TMP3854</name>
</gene>
<reference evidence="2 3" key="1">
    <citation type="submission" date="2016-03" db="EMBL/GenBank/DDBJ databases">
        <title>Deep-sea bacteria in the southern Pacific.</title>
        <authorList>
            <person name="Tang K."/>
        </authorList>
    </citation>
    <scope>NUCLEOTIDE SEQUENCE [LARGE SCALE GENOMIC DNA]</scope>
    <source>
        <strain evidence="2 3">JLT2016</strain>
    </source>
</reference>
<dbReference type="Proteomes" id="UP000186559">
    <property type="component" value="Chromosome"/>
</dbReference>
<protein>
    <submittedName>
        <fullName evidence="2">Uncharacterized protein</fullName>
    </submittedName>
</protein>
<dbReference type="KEGG" id="tpro:Ga0080559_TMP3854"/>
<feature type="transmembrane region" description="Helical" evidence="1">
    <location>
        <begin position="61"/>
        <end position="81"/>
    </location>
</feature>
<evidence type="ECO:0000313" key="2">
    <source>
        <dbReference type="EMBL" id="APX24650.1"/>
    </source>
</evidence>
<sequence length="82" mass="8450">MVATLGAMILIAGFLRHIFFVSGLTSNLPLGLVAGMGVGLFFIAPFLWVQNLAEGRPLGLTAIDGGYAIVATAIMGALLVAF</sequence>
<dbReference type="STRING" id="1229727.Ga0080559_TMP3854"/>
<evidence type="ECO:0000313" key="3">
    <source>
        <dbReference type="Proteomes" id="UP000186559"/>
    </source>
</evidence>